<organism evidence="3 4">
    <name type="scientific">Schistosoma mekongi</name>
    <name type="common">Parasitic worm</name>
    <dbReference type="NCBI Taxonomy" id="38744"/>
    <lineage>
        <taxon>Eukaryota</taxon>
        <taxon>Metazoa</taxon>
        <taxon>Spiralia</taxon>
        <taxon>Lophotrochozoa</taxon>
        <taxon>Platyhelminthes</taxon>
        <taxon>Trematoda</taxon>
        <taxon>Digenea</taxon>
        <taxon>Strigeidida</taxon>
        <taxon>Schistosomatoidea</taxon>
        <taxon>Schistosomatidae</taxon>
        <taxon>Schistosoma</taxon>
    </lineage>
</organism>
<proteinExistence type="predicted"/>
<dbReference type="Proteomes" id="UP001292079">
    <property type="component" value="Unassembled WGS sequence"/>
</dbReference>
<evidence type="ECO:0000313" key="4">
    <source>
        <dbReference type="Proteomes" id="UP001292079"/>
    </source>
</evidence>
<sequence length="187" mass="21192">MKSFGSLPTAVINVTAAVMVLLARDGKIPKGRSWKASKAGIMNKVDLFLDNLINYDEENIHEDCLKAVREYLKDPEFDPELIRNKSTAAAGLCSWVINIVQFYNIYCDVKPKRDALNAANEELRQTTEKLETIQKKIKDLEDRLKKLTDEFETATMEKQKCQDEAELTIELANRLVGGLASEKILWA</sequence>
<protein>
    <recommendedName>
        <fullName evidence="2">Dynein heavy chain coiled coil stalk domain-containing protein</fullName>
    </recommendedName>
</protein>
<dbReference type="PANTHER" id="PTHR45703">
    <property type="entry name" value="DYNEIN HEAVY CHAIN"/>
    <property type="match status" value="1"/>
</dbReference>
<keyword evidence="1" id="KW-0175">Coiled coil</keyword>
<feature type="coiled-coil region" evidence="1">
    <location>
        <begin position="113"/>
        <end position="164"/>
    </location>
</feature>
<keyword evidence="4" id="KW-1185">Reference proteome</keyword>
<comment type="caution">
    <text evidence="3">The sequence shown here is derived from an EMBL/GenBank/DDBJ whole genome shotgun (WGS) entry which is preliminary data.</text>
</comment>
<reference evidence="3" key="1">
    <citation type="submission" date="2022-04" db="EMBL/GenBank/DDBJ databases">
        <authorList>
            <person name="Xu L."/>
            <person name="Lv Z."/>
        </authorList>
    </citation>
    <scope>NUCLEOTIDE SEQUENCE</scope>
    <source>
        <strain evidence="3">LV_2022a</strain>
    </source>
</reference>
<dbReference type="AlphaFoldDB" id="A0AAE2D0X0"/>
<dbReference type="Pfam" id="PF12777">
    <property type="entry name" value="MT"/>
    <property type="match status" value="1"/>
</dbReference>
<dbReference type="Gene3D" id="1.20.920.20">
    <property type="match status" value="1"/>
</dbReference>
<dbReference type="GO" id="GO:0007018">
    <property type="term" value="P:microtubule-based movement"/>
    <property type="evidence" value="ECO:0007669"/>
    <property type="project" value="InterPro"/>
</dbReference>
<evidence type="ECO:0000313" key="3">
    <source>
        <dbReference type="EMBL" id="KAK4467258.1"/>
    </source>
</evidence>
<dbReference type="InterPro" id="IPR024743">
    <property type="entry name" value="Dynein_HC_stalk"/>
</dbReference>
<dbReference type="InterPro" id="IPR026983">
    <property type="entry name" value="DHC"/>
</dbReference>
<evidence type="ECO:0000256" key="1">
    <source>
        <dbReference type="SAM" id="Coils"/>
    </source>
</evidence>
<dbReference type="GO" id="GO:0045505">
    <property type="term" value="F:dynein intermediate chain binding"/>
    <property type="evidence" value="ECO:0007669"/>
    <property type="project" value="InterPro"/>
</dbReference>
<dbReference type="PANTHER" id="PTHR45703:SF8">
    <property type="entry name" value="DYNEINS HEAVY CHAIN"/>
    <property type="match status" value="1"/>
</dbReference>
<dbReference type="GO" id="GO:0030286">
    <property type="term" value="C:dynein complex"/>
    <property type="evidence" value="ECO:0007669"/>
    <property type="project" value="InterPro"/>
</dbReference>
<name>A0AAE2D0X0_SCHME</name>
<dbReference type="GO" id="GO:0051959">
    <property type="term" value="F:dynein light intermediate chain binding"/>
    <property type="evidence" value="ECO:0007669"/>
    <property type="project" value="InterPro"/>
</dbReference>
<reference evidence="3" key="2">
    <citation type="journal article" date="2023" name="Infect Dis Poverty">
        <title>Chromosome-scale genome of the human blood fluke Schistosoma mekongi and its implications for public health.</title>
        <authorList>
            <person name="Zhou M."/>
            <person name="Xu L."/>
            <person name="Xu D."/>
            <person name="Chen W."/>
            <person name="Khan J."/>
            <person name="Hu Y."/>
            <person name="Huang H."/>
            <person name="Wei H."/>
            <person name="Zhang Y."/>
            <person name="Chusongsang P."/>
            <person name="Tanasarnprasert K."/>
            <person name="Hu X."/>
            <person name="Limpanont Y."/>
            <person name="Lv Z."/>
        </authorList>
    </citation>
    <scope>NUCLEOTIDE SEQUENCE</scope>
    <source>
        <strain evidence="3">LV_2022a</strain>
    </source>
</reference>
<accession>A0AAE2D0X0</accession>
<gene>
    <name evidence="3" type="ORF">MN116_009030</name>
</gene>
<feature type="domain" description="Dynein heavy chain coiled coil stalk" evidence="2">
    <location>
        <begin position="1"/>
        <end position="187"/>
    </location>
</feature>
<evidence type="ECO:0000259" key="2">
    <source>
        <dbReference type="Pfam" id="PF12777"/>
    </source>
</evidence>
<dbReference type="EMBL" id="JALJAT010000581">
    <property type="protein sequence ID" value="KAK4467258.1"/>
    <property type="molecule type" value="Genomic_DNA"/>
</dbReference>